<dbReference type="KEGG" id="nai:NECAME_14680"/>
<evidence type="ECO:0008006" key="5">
    <source>
        <dbReference type="Google" id="ProtNLM"/>
    </source>
</evidence>
<dbReference type="AlphaFoldDB" id="W2SLL8"/>
<reference evidence="4" key="1">
    <citation type="journal article" date="2014" name="Nat. Genet.">
        <title>Genome of the human hookworm Necator americanus.</title>
        <authorList>
            <person name="Tang Y.T."/>
            <person name="Gao X."/>
            <person name="Rosa B.A."/>
            <person name="Abubucker S."/>
            <person name="Hallsworth-Pepin K."/>
            <person name="Martin J."/>
            <person name="Tyagi R."/>
            <person name="Heizer E."/>
            <person name="Zhang X."/>
            <person name="Bhonagiri-Palsikar V."/>
            <person name="Minx P."/>
            <person name="Warren W.C."/>
            <person name="Wang Q."/>
            <person name="Zhan B."/>
            <person name="Hotez P.J."/>
            <person name="Sternberg P.W."/>
            <person name="Dougall A."/>
            <person name="Gaze S.T."/>
            <person name="Mulvenna J."/>
            <person name="Sotillo J."/>
            <person name="Ranganathan S."/>
            <person name="Rabelo E.M."/>
            <person name="Wilson R.K."/>
            <person name="Felgner P.L."/>
            <person name="Bethony J."/>
            <person name="Hawdon J.M."/>
            <person name="Gasser R.B."/>
            <person name="Loukas A."/>
            <person name="Mitreva M."/>
        </authorList>
    </citation>
    <scope>NUCLEOTIDE SEQUENCE [LARGE SCALE GENOMIC DNA]</scope>
</reference>
<dbReference type="GO" id="GO:0016020">
    <property type="term" value="C:membrane"/>
    <property type="evidence" value="ECO:0007669"/>
    <property type="project" value="TreeGrafter"/>
</dbReference>
<dbReference type="EMBL" id="KI668929">
    <property type="protein sequence ID" value="ETN70564.1"/>
    <property type="molecule type" value="Genomic_DNA"/>
</dbReference>
<keyword evidence="4" id="KW-1185">Reference proteome</keyword>
<evidence type="ECO:0000256" key="1">
    <source>
        <dbReference type="ARBA" id="ARBA00022741"/>
    </source>
</evidence>
<evidence type="ECO:0000313" key="4">
    <source>
        <dbReference type="Proteomes" id="UP000053676"/>
    </source>
</evidence>
<dbReference type="InterPro" id="IPR050173">
    <property type="entry name" value="ABC_transporter_C-like"/>
</dbReference>
<dbReference type="GO" id="GO:0042626">
    <property type="term" value="F:ATPase-coupled transmembrane transporter activity"/>
    <property type="evidence" value="ECO:0007669"/>
    <property type="project" value="TreeGrafter"/>
</dbReference>
<dbReference type="Gene3D" id="3.40.50.300">
    <property type="entry name" value="P-loop containing nucleotide triphosphate hydrolases"/>
    <property type="match status" value="1"/>
</dbReference>
<organism evidence="3 4">
    <name type="scientific">Necator americanus</name>
    <name type="common">Human hookworm</name>
    <dbReference type="NCBI Taxonomy" id="51031"/>
    <lineage>
        <taxon>Eukaryota</taxon>
        <taxon>Metazoa</taxon>
        <taxon>Ecdysozoa</taxon>
        <taxon>Nematoda</taxon>
        <taxon>Chromadorea</taxon>
        <taxon>Rhabditida</taxon>
        <taxon>Rhabditina</taxon>
        <taxon>Rhabditomorpha</taxon>
        <taxon>Strongyloidea</taxon>
        <taxon>Ancylostomatidae</taxon>
        <taxon>Bunostominae</taxon>
        <taxon>Necator</taxon>
    </lineage>
</organism>
<gene>
    <name evidence="3" type="ORF">NECAME_14680</name>
</gene>
<keyword evidence="1" id="KW-0547">Nucleotide-binding</keyword>
<dbReference type="PANTHER" id="PTHR24223:SF415">
    <property type="entry name" value="FI20190P1"/>
    <property type="match status" value="1"/>
</dbReference>
<dbReference type="SUPFAM" id="SSF52540">
    <property type="entry name" value="P-loop containing nucleoside triphosphate hydrolases"/>
    <property type="match status" value="1"/>
</dbReference>
<keyword evidence="2" id="KW-0067">ATP-binding</keyword>
<dbReference type="OMA" id="KVCVSDF"/>
<name>W2SLL8_NECAM</name>
<dbReference type="PANTHER" id="PTHR24223">
    <property type="entry name" value="ATP-BINDING CASSETTE SUB-FAMILY C"/>
    <property type="match status" value="1"/>
</dbReference>
<dbReference type="GO" id="GO:0005524">
    <property type="term" value="F:ATP binding"/>
    <property type="evidence" value="ECO:0007669"/>
    <property type="project" value="UniProtKB-KW"/>
</dbReference>
<evidence type="ECO:0000256" key="2">
    <source>
        <dbReference type="ARBA" id="ARBA00022840"/>
    </source>
</evidence>
<proteinExistence type="predicted"/>
<protein>
    <recommendedName>
        <fullName evidence="5">ABC transporter domain-containing protein</fullName>
    </recommendedName>
</protein>
<dbReference type="Proteomes" id="UP000053676">
    <property type="component" value="Unassembled WGS sequence"/>
</dbReference>
<sequence length="89" mass="9739">MIEPASGKILIDDVDIVKIGLHDLRGNLTIIPQDPVLFSGTLRFNLDPFGRSTDAEIWNALELANIKVCVSDFPDGLNHPISEGGENIR</sequence>
<dbReference type="STRING" id="51031.W2SLL8"/>
<accession>W2SLL8</accession>
<evidence type="ECO:0000313" key="3">
    <source>
        <dbReference type="EMBL" id="ETN70564.1"/>
    </source>
</evidence>
<dbReference type="OrthoDB" id="6500128at2759"/>
<dbReference type="InterPro" id="IPR027417">
    <property type="entry name" value="P-loop_NTPase"/>
</dbReference>